<organism evidence="6 7">
    <name type="scientific">Curvularia kusanoi</name>
    <name type="common">Cochliobolus kusanoi</name>
    <dbReference type="NCBI Taxonomy" id="90978"/>
    <lineage>
        <taxon>Eukaryota</taxon>
        <taxon>Fungi</taxon>
        <taxon>Dikarya</taxon>
        <taxon>Ascomycota</taxon>
        <taxon>Pezizomycotina</taxon>
        <taxon>Dothideomycetes</taxon>
        <taxon>Pleosporomycetidae</taxon>
        <taxon>Pleosporales</taxon>
        <taxon>Pleosporineae</taxon>
        <taxon>Pleosporaceae</taxon>
        <taxon>Curvularia</taxon>
    </lineage>
</organism>
<dbReference type="InterPro" id="IPR036779">
    <property type="entry name" value="LysM_dom_sf"/>
</dbReference>
<keyword evidence="7" id="KW-1185">Reference proteome</keyword>
<dbReference type="AlphaFoldDB" id="A0A9P4T8U1"/>
<evidence type="ECO:0000259" key="4">
    <source>
        <dbReference type="PROSITE" id="PS51212"/>
    </source>
</evidence>
<sequence length="261" mass="28008">MVSYITLLALTLACRVASDSVPTFDVDDNTAPNCVEWYNNAGRETCDAVLKSFGIPRQDFHEMNPSVGLDCQPFNAGQSFCLITQEKLDQFTTKSSSSSIVTSTSTSSVFSLGPSPTAWNDKGCYVENEKLPILEQNMSPAGGDSSLSVPKCKNSCYRRAYAFAGLQAGNQCWCGNYIGGEWTKNQTECNIPCTGDKAVFCGGKGLVNIFEAQKPASSVLVTSTPVVSTTTTATRVAVDTKATSSVKTGGAKRNMPMFWKD</sequence>
<dbReference type="PROSITE" id="PS51782">
    <property type="entry name" value="LYSM"/>
    <property type="match status" value="1"/>
</dbReference>
<feature type="chain" id="PRO_5040272246" description="WSC domain-containing protein" evidence="3">
    <location>
        <begin position="19"/>
        <end position="261"/>
    </location>
</feature>
<dbReference type="InterPro" id="IPR018392">
    <property type="entry name" value="LysM"/>
</dbReference>
<dbReference type="EMBL" id="SWKU01000018">
    <property type="protein sequence ID" value="KAF2998802.1"/>
    <property type="molecule type" value="Genomic_DNA"/>
</dbReference>
<reference evidence="6" key="1">
    <citation type="submission" date="2019-04" db="EMBL/GenBank/DDBJ databases">
        <title>Sequencing of skin fungus with MAO and IRED activity.</title>
        <authorList>
            <person name="Marsaioli A.J."/>
            <person name="Bonatto J.M.C."/>
            <person name="Reis Junior O."/>
        </authorList>
    </citation>
    <scope>NUCLEOTIDE SEQUENCE</scope>
    <source>
        <strain evidence="6">30M1</strain>
    </source>
</reference>
<evidence type="ECO:0008006" key="8">
    <source>
        <dbReference type="Google" id="ProtNLM"/>
    </source>
</evidence>
<dbReference type="Gene3D" id="3.10.350.10">
    <property type="entry name" value="LysM domain"/>
    <property type="match status" value="1"/>
</dbReference>
<evidence type="ECO:0000313" key="6">
    <source>
        <dbReference type="EMBL" id="KAF2998802.1"/>
    </source>
</evidence>
<keyword evidence="2" id="KW-0843">Virulence</keyword>
<comment type="caution">
    <text evidence="6">The sequence shown here is derived from an EMBL/GenBank/DDBJ whole genome shotgun (WGS) entry which is preliminary data.</text>
</comment>
<dbReference type="InterPro" id="IPR002889">
    <property type="entry name" value="WSC_carb-bd"/>
</dbReference>
<evidence type="ECO:0000256" key="1">
    <source>
        <dbReference type="ARBA" id="ARBA00022669"/>
    </source>
</evidence>
<evidence type="ECO:0000256" key="2">
    <source>
        <dbReference type="ARBA" id="ARBA00023026"/>
    </source>
</evidence>
<dbReference type="GO" id="GO:0008061">
    <property type="term" value="F:chitin binding"/>
    <property type="evidence" value="ECO:0007669"/>
    <property type="project" value="UniProtKB-KW"/>
</dbReference>
<keyword evidence="1" id="KW-0147">Chitin-binding</keyword>
<evidence type="ECO:0000313" key="7">
    <source>
        <dbReference type="Proteomes" id="UP000801428"/>
    </source>
</evidence>
<evidence type="ECO:0000256" key="3">
    <source>
        <dbReference type="SAM" id="SignalP"/>
    </source>
</evidence>
<feature type="domain" description="WSC" evidence="4">
    <location>
        <begin position="118"/>
        <end position="213"/>
    </location>
</feature>
<dbReference type="PROSITE" id="PS51212">
    <property type="entry name" value="WSC"/>
    <property type="match status" value="1"/>
</dbReference>
<dbReference type="OrthoDB" id="2019572at2759"/>
<accession>A0A9P4T8U1</accession>
<keyword evidence="3" id="KW-0732">Signal</keyword>
<dbReference type="Pfam" id="PF01822">
    <property type="entry name" value="WSC"/>
    <property type="match status" value="1"/>
</dbReference>
<protein>
    <recommendedName>
        <fullName evidence="8">WSC domain-containing protein</fullName>
    </recommendedName>
</protein>
<evidence type="ECO:0000259" key="5">
    <source>
        <dbReference type="PROSITE" id="PS51782"/>
    </source>
</evidence>
<dbReference type="Proteomes" id="UP000801428">
    <property type="component" value="Unassembled WGS sequence"/>
</dbReference>
<dbReference type="PANTHER" id="PTHR34997">
    <property type="entry name" value="AM15"/>
    <property type="match status" value="1"/>
</dbReference>
<feature type="signal peptide" evidence="3">
    <location>
        <begin position="1"/>
        <end position="18"/>
    </location>
</feature>
<proteinExistence type="predicted"/>
<dbReference type="SMART" id="SM00321">
    <property type="entry name" value="WSC"/>
    <property type="match status" value="1"/>
</dbReference>
<dbReference type="InterPro" id="IPR052210">
    <property type="entry name" value="LysM1-like"/>
</dbReference>
<feature type="domain" description="LysM" evidence="5">
    <location>
        <begin position="36"/>
        <end position="82"/>
    </location>
</feature>
<gene>
    <name evidence="6" type="ORF">E8E13_001029</name>
</gene>
<name>A0A9P4T8U1_CURKU</name>
<dbReference type="PANTHER" id="PTHR34997:SF1">
    <property type="entry name" value="PEPTIDOGLYCAN-BINDING LYSIN DOMAIN"/>
    <property type="match status" value="1"/>
</dbReference>